<dbReference type="InterPro" id="IPR013087">
    <property type="entry name" value="Znf_C2H2_type"/>
</dbReference>
<dbReference type="Proteomes" id="UP000510647">
    <property type="component" value="Chromosome 4"/>
</dbReference>
<evidence type="ECO:0000256" key="5">
    <source>
        <dbReference type="ARBA" id="ARBA00022737"/>
    </source>
</evidence>
<evidence type="ECO:0000256" key="8">
    <source>
        <dbReference type="ARBA" id="ARBA00023043"/>
    </source>
</evidence>
<dbReference type="OrthoDB" id="429841at2759"/>
<dbReference type="Pfam" id="PF18826">
    <property type="entry name" value="bVLRF1"/>
    <property type="match status" value="1"/>
</dbReference>
<feature type="active site" evidence="10">
    <location>
        <position position="277"/>
    </location>
</feature>
<dbReference type="PROSITE" id="PS52044">
    <property type="entry name" value="VLRF1"/>
    <property type="match status" value="1"/>
</dbReference>
<keyword evidence="6 10" id="KW-0255">Endonuclease</keyword>
<feature type="region of interest" description="Disordered" evidence="11">
    <location>
        <begin position="113"/>
        <end position="137"/>
    </location>
</feature>
<feature type="region of interest" description="Disordered" evidence="11">
    <location>
        <begin position="269"/>
        <end position="296"/>
    </location>
</feature>
<feature type="domain" description="VLRF1" evidence="12">
    <location>
        <begin position="214"/>
        <end position="374"/>
    </location>
</feature>
<evidence type="ECO:0000256" key="1">
    <source>
        <dbReference type="ARBA" id="ARBA00004496"/>
    </source>
</evidence>
<dbReference type="GO" id="GO:0036503">
    <property type="term" value="P:ERAD pathway"/>
    <property type="evidence" value="ECO:0007669"/>
    <property type="project" value="TreeGrafter"/>
</dbReference>
<dbReference type="Gene3D" id="1.25.40.20">
    <property type="entry name" value="Ankyrin repeat-containing domain"/>
    <property type="match status" value="1"/>
</dbReference>
<keyword evidence="7 10" id="KW-0378">Hydrolase</keyword>
<accession>A0A7H9HSW9</accession>
<evidence type="ECO:0000256" key="4">
    <source>
        <dbReference type="ARBA" id="ARBA00022722"/>
    </source>
</evidence>
<protein>
    <recommendedName>
        <fullName evidence="12">VLRF1 domain-containing protein</fullName>
    </recommendedName>
</protein>
<comment type="domain">
    <text evidence="10">The VLRF1 domain mediates binding to the 60S ribosomal subunit.</text>
</comment>
<dbReference type="InterPro" id="IPR041175">
    <property type="entry name" value="VLRF1/Vms1"/>
</dbReference>
<dbReference type="InterPro" id="IPR036770">
    <property type="entry name" value="Ankyrin_rpt-contain_sf"/>
</dbReference>
<evidence type="ECO:0000313" key="14">
    <source>
        <dbReference type="Proteomes" id="UP000510647"/>
    </source>
</evidence>
<sequence>MTSETTFKKADLYIYDLPAKILQSLRLITYDSSLREVDPVETEIEESKIEVSKNPVSDYSKCHVCGLEFQELRQNRDHRRTDFHIFNVKRSIRGLSSVDESAFESILREHKNIADDTESEADNDSEGSDSEEFYDEKSTQLDDVLENEMSRLSVDVDQDTTVSHLNTRSAQIYFNSNFLPNTEVFGIYKALFSNAQLSVPLQSVWQWNNPTDQSIPISALFMVAGGHFAGAIVSHQKANVDGNVRKGDQDLQEQAVIFLEHKTFHRYTTRRKQGGSQSAMDQAKGKANSAGSSLRRHNEAALRTDIAALLEEWKPYLSKCQNIFIRAHNNVERKLFTENKAIKANEGSVKSFPFTTGRPTISELRRSWCELTYLKKVAKPNPLPLKKAVPVSDTLKTSTASKIEELKTAKTLEEQHTEQMLQYLKKGKAPLLLAYMRKHKVDVDFRLAPLSKYSVTPTMLHVASQQGLKQMVTILLCNMKCNPCLLNSTGKTAWDLAKDAKVKRAFQLARYKLGEDYTDWLKSHVAEPLSREQIEELEREETEREDKETRTAIEQELKAVKEKRKTEVEARRGQGRTLESAGMSVSPNLNSLSEDQQRRLMREQRARAAEARMRKQ</sequence>
<feature type="region of interest" description="Disordered" evidence="11">
    <location>
        <begin position="562"/>
        <end position="616"/>
    </location>
</feature>
<dbReference type="GO" id="GO:0005737">
    <property type="term" value="C:cytoplasm"/>
    <property type="evidence" value="ECO:0007669"/>
    <property type="project" value="UniProtKB-SubCell"/>
</dbReference>
<evidence type="ECO:0000256" key="9">
    <source>
        <dbReference type="ARBA" id="ARBA00023054"/>
    </source>
</evidence>
<proteinExistence type="inferred from homology"/>
<keyword evidence="4 10" id="KW-0540">Nuclease</keyword>
<evidence type="ECO:0000256" key="3">
    <source>
        <dbReference type="ARBA" id="ARBA00022490"/>
    </source>
</evidence>
<evidence type="ECO:0000313" key="13">
    <source>
        <dbReference type="EMBL" id="QLQ80450.1"/>
    </source>
</evidence>
<feature type="compositionally biased region" description="Basic and acidic residues" evidence="11">
    <location>
        <begin position="595"/>
        <end position="616"/>
    </location>
</feature>
<evidence type="ECO:0000256" key="6">
    <source>
        <dbReference type="ARBA" id="ARBA00022759"/>
    </source>
</evidence>
<evidence type="ECO:0000256" key="7">
    <source>
        <dbReference type="ARBA" id="ARBA00022801"/>
    </source>
</evidence>
<keyword evidence="14" id="KW-1185">Reference proteome</keyword>
<feature type="compositionally biased region" description="Basic and acidic residues" evidence="11">
    <location>
        <begin position="562"/>
        <end position="572"/>
    </location>
</feature>
<organism evidence="13 14">
    <name type="scientific">Torulaspora globosa</name>
    <dbReference type="NCBI Taxonomy" id="48254"/>
    <lineage>
        <taxon>Eukaryota</taxon>
        <taxon>Fungi</taxon>
        <taxon>Dikarya</taxon>
        <taxon>Ascomycota</taxon>
        <taxon>Saccharomycotina</taxon>
        <taxon>Saccharomycetes</taxon>
        <taxon>Saccharomycetales</taxon>
        <taxon>Saccharomycetaceae</taxon>
        <taxon>Torulaspora</taxon>
    </lineage>
</organism>
<reference evidence="13 14" key="1">
    <citation type="submission" date="2020-06" db="EMBL/GenBank/DDBJ databases">
        <title>The yeast mating-type switching endonuclease HO is a domesticated member of an unorthodox homing genetic element family.</title>
        <authorList>
            <person name="Coughlan A.Y."/>
            <person name="Lombardi L."/>
            <person name="Braun-Galleani S."/>
            <person name="Martos A.R."/>
            <person name="Galeote V."/>
            <person name="Bigey F."/>
            <person name="Dequin S."/>
            <person name="Byrne K.P."/>
            <person name="Wolfe K.H."/>
        </authorList>
    </citation>
    <scope>NUCLEOTIDE SEQUENCE [LARGE SCALE GENOMIC DNA]</scope>
    <source>
        <strain evidence="13 14">CBS2947</strain>
    </source>
</reference>
<keyword evidence="5" id="KW-0677">Repeat</keyword>
<evidence type="ECO:0000256" key="2">
    <source>
        <dbReference type="ARBA" id="ARBA00009262"/>
    </source>
</evidence>
<gene>
    <name evidence="13" type="ORF">HG537_0D04500</name>
</gene>
<dbReference type="AlphaFoldDB" id="A0A7H9HSW9"/>
<comment type="similarity">
    <text evidence="2 10">Belongs to the ANKZF1/VMS1 family.</text>
</comment>
<comment type="subcellular location">
    <subcellularLocation>
        <location evidence="1">Cytoplasm</location>
    </subcellularLocation>
</comment>
<dbReference type="GO" id="GO:0016787">
    <property type="term" value="F:hydrolase activity"/>
    <property type="evidence" value="ECO:0007669"/>
    <property type="project" value="UniProtKB-KW"/>
</dbReference>
<evidence type="ECO:0000256" key="10">
    <source>
        <dbReference type="PROSITE-ProRule" id="PRU01389"/>
    </source>
</evidence>
<feature type="compositionally biased region" description="Polar residues" evidence="11">
    <location>
        <begin position="583"/>
        <end position="594"/>
    </location>
</feature>
<feature type="compositionally biased region" description="Acidic residues" evidence="11">
    <location>
        <begin position="115"/>
        <end position="134"/>
    </location>
</feature>
<dbReference type="SUPFAM" id="SSF48403">
    <property type="entry name" value="Ankyrin repeat"/>
    <property type="match status" value="1"/>
</dbReference>
<dbReference type="PANTHER" id="PTHR16036">
    <property type="entry name" value="ANKYRIN REPEAT AND ZINC FINGER DOMAIN-CONTAINING PROTEIN 1"/>
    <property type="match status" value="1"/>
</dbReference>
<keyword evidence="8" id="KW-0040">ANK repeat</keyword>
<evidence type="ECO:0000256" key="11">
    <source>
        <dbReference type="SAM" id="MobiDB-lite"/>
    </source>
</evidence>
<name>A0A7H9HSW9_9SACH</name>
<dbReference type="PROSITE" id="PS00028">
    <property type="entry name" value="ZINC_FINGER_C2H2_1"/>
    <property type="match status" value="1"/>
</dbReference>
<dbReference type="PANTHER" id="PTHR16036:SF2">
    <property type="entry name" value="TRNA ENDONUCLEASE ANKZF1"/>
    <property type="match status" value="1"/>
</dbReference>
<evidence type="ECO:0000259" key="12">
    <source>
        <dbReference type="PROSITE" id="PS52044"/>
    </source>
</evidence>
<dbReference type="InterPro" id="IPR047139">
    <property type="entry name" value="ANKZ1/VMS1"/>
</dbReference>
<dbReference type="GO" id="GO:0004519">
    <property type="term" value="F:endonuclease activity"/>
    <property type="evidence" value="ECO:0007669"/>
    <property type="project" value="UniProtKB-KW"/>
</dbReference>
<keyword evidence="9" id="KW-0175">Coiled coil</keyword>
<keyword evidence="3 10" id="KW-0963">Cytoplasm</keyword>
<dbReference type="EMBL" id="CP059270">
    <property type="protein sequence ID" value="QLQ80450.1"/>
    <property type="molecule type" value="Genomic_DNA"/>
</dbReference>